<evidence type="ECO:0000313" key="9">
    <source>
        <dbReference type="EMBL" id="MFC4361664.1"/>
    </source>
</evidence>
<evidence type="ECO:0000259" key="8">
    <source>
        <dbReference type="Pfam" id="PF07715"/>
    </source>
</evidence>
<feature type="domain" description="TonB-dependent receptor-like beta-barrel" evidence="7">
    <location>
        <begin position="433"/>
        <end position="953"/>
    </location>
</feature>
<dbReference type="RefSeq" id="WP_290259395.1">
    <property type="nucleotide sequence ID" value="NZ_JAUFQG010000004.1"/>
</dbReference>
<evidence type="ECO:0000256" key="3">
    <source>
        <dbReference type="ARBA" id="ARBA00023237"/>
    </source>
</evidence>
<reference evidence="10" key="1">
    <citation type="journal article" date="2019" name="Int. J. Syst. Evol. Microbiol.">
        <title>The Global Catalogue of Microorganisms (GCM) 10K type strain sequencing project: providing services to taxonomists for standard genome sequencing and annotation.</title>
        <authorList>
            <consortium name="The Broad Institute Genomics Platform"/>
            <consortium name="The Broad Institute Genome Sequencing Center for Infectious Disease"/>
            <person name="Wu L."/>
            <person name="Ma J."/>
        </authorList>
    </citation>
    <scope>NUCLEOTIDE SEQUENCE [LARGE SCALE GENOMIC DNA]</scope>
    <source>
        <strain evidence="10">CECT 8570</strain>
    </source>
</reference>
<evidence type="ECO:0000256" key="6">
    <source>
        <dbReference type="SAM" id="SignalP"/>
    </source>
</evidence>
<dbReference type="EMBL" id="JBHSCX010000003">
    <property type="protein sequence ID" value="MFC4361664.1"/>
    <property type="molecule type" value="Genomic_DNA"/>
</dbReference>
<sequence>MNRQWNNDKHPAFKRTLLSTLIALAATPALAQEQGAEALEEIVVTAQFQRNLDNALDVKRNAATIVDGISADDIGTLPALDMGEALQAVVGVQLNREGERRESSINLRGMPSGFVLTTANGQSFASPSRSDKAFGAPNPFGAYDPAIFNGTDVVKTQTAAMQEGGIAGVVDLKLARALDKKDGKFSVAVSGRSEQLADTVDGELVLSGSKHLITDTLAVTATLATSEQTFRRDTVKINRYDNIPTNANFIGSNGENYATWAADNNLPANAVVKMPGELRQGSEINEGMRTSFAGGLEWQANDALTLGLNLFYTERDMDENGQQEIDMRTRSGGTKITPNNAPRDTGTVTTNGDPIYTVTDINFDDVDYRYTSRIWDTLEQSQAAIFDAEWVSEAWTVDGLISISSAENDWSELFYTPYYRAGSSGISGRLYTGDGNVDDYVYNLVDYDNLDLEAGTWQVLDSVGSTGEVRQGSGNVRTLVTGTYETLEVDSNAFEVNFKRELELPVLSNVQFGYRYSEDKQSSDRLRHSPAGIDLNGILVNSARIDPAYASQGDFFGGTIGGFAGAGSGWYALDVDAINSAAVATLGTVNPDPATGELPVVVPSSGLIARGGQQSAGLVYDVDLNTSAAYLMADLDFNVADLPVQGNVGVRYVNSEQDASAPFYAFGATDINNPEDRHVKNSYDYFLPSLNLAMDVTDDVRLRVAYSETMSRPNVRAATPSTSVTTTTGEAAVVLPGADVDPFTAQAYDISLEWYNREGSAVTFAVFRKDIDNFFTSVGSCDQDLLSSYGLNMGNLSVVGDSCITDGVDSFDAIDPNYIAAGSEVNVSQVQNIDARIKVQGYELSIQQNLNFLPYPWNGFGGIVNYSKTSQDAPLNAQIPGISDDTYNVIGYYEQGPFGIRLSYNYRSDYELESVGTFNGEGNKNVKAAGRVDMSAYYNITKHFSVSLKGYNLTETLYEEYQDVEFQPRATHYDGRTFVLQGKYNFF</sequence>
<name>A0ABV8V2G4_9GAMM</name>
<evidence type="ECO:0000256" key="5">
    <source>
        <dbReference type="SAM" id="MobiDB-lite"/>
    </source>
</evidence>
<dbReference type="Pfam" id="PF00593">
    <property type="entry name" value="TonB_dep_Rec_b-barrel"/>
    <property type="match status" value="1"/>
</dbReference>
<evidence type="ECO:0000256" key="4">
    <source>
        <dbReference type="RuleBase" id="RU003357"/>
    </source>
</evidence>
<keyword evidence="2 4" id="KW-0472">Membrane</keyword>
<dbReference type="Proteomes" id="UP001595840">
    <property type="component" value="Unassembled WGS sequence"/>
</dbReference>
<dbReference type="InterPro" id="IPR012910">
    <property type="entry name" value="Plug_dom"/>
</dbReference>
<dbReference type="InterPro" id="IPR037066">
    <property type="entry name" value="Plug_dom_sf"/>
</dbReference>
<gene>
    <name evidence="9" type="ORF">ACFOX3_05075</name>
</gene>
<evidence type="ECO:0000256" key="2">
    <source>
        <dbReference type="ARBA" id="ARBA00023136"/>
    </source>
</evidence>
<dbReference type="Gene3D" id="2.170.130.10">
    <property type="entry name" value="TonB-dependent receptor, plug domain"/>
    <property type="match status" value="1"/>
</dbReference>
<dbReference type="Pfam" id="PF07715">
    <property type="entry name" value="Plug"/>
    <property type="match status" value="1"/>
</dbReference>
<dbReference type="InterPro" id="IPR000531">
    <property type="entry name" value="Beta-barrel_TonB"/>
</dbReference>
<protein>
    <submittedName>
        <fullName evidence="9">TonB-dependent receptor</fullName>
    </submittedName>
</protein>
<keyword evidence="10" id="KW-1185">Reference proteome</keyword>
<dbReference type="PANTHER" id="PTHR40980:SF3">
    <property type="entry name" value="TONB-DEPENDENT RECEPTOR-LIKE BETA-BARREL DOMAIN-CONTAINING PROTEIN"/>
    <property type="match status" value="1"/>
</dbReference>
<comment type="similarity">
    <text evidence="4">Belongs to the TonB-dependent receptor family.</text>
</comment>
<feature type="domain" description="TonB-dependent receptor plug" evidence="8">
    <location>
        <begin position="59"/>
        <end position="169"/>
    </location>
</feature>
<keyword evidence="6" id="KW-0732">Signal</keyword>
<dbReference type="InterPro" id="IPR010104">
    <property type="entry name" value="TonB_rcpt_bac"/>
</dbReference>
<evidence type="ECO:0000313" key="10">
    <source>
        <dbReference type="Proteomes" id="UP001595840"/>
    </source>
</evidence>
<dbReference type="InterPro" id="IPR036942">
    <property type="entry name" value="Beta-barrel_TonB_sf"/>
</dbReference>
<comment type="caution">
    <text evidence="9">The sequence shown here is derived from an EMBL/GenBank/DDBJ whole genome shotgun (WGS) entry which is preliminary data.</text>
</comment>
<evidence type="ECO:0000259" key="7">
    <source>
        <dbReference type="Pfam" id="PF00593"/>
    </source>
</evidence>
<dbReference type="PANTHER" id="PTHR40980">
    <property type="entry name" value="PLUG DOMAIN-CONTAINING PROTEIN"/>
    <property type="match status" value="1"/>
</dbReference>
<accession>A0ABV8V2G4</accession>
<keyword evidence="9" id="KW-0675">Receptor</keyword>
<organism evidence="9 10">
    <name type="scientific">Simiduia curdlanivorans</name>
    <dbReference type="NCBI Taxonomy" id="1492769"/>
    <lineage>
        <taxon>Bacteria</taxon>
        <taxon>Pseudomonadati</taxon>
        <taxon>Pseudomonadota</taxon>
        <taxon>Gammaproteobacteria</taxon>
        <taxon>Cellvibrionales</taxon>
        <taxon>Cellvibrionaceae</taxon>
        <taxon>Simiduia</taxon>
    </lineage>
</organism>
<feature type="chain" id="PRO_5046202481" evidence="6">
    <location>
        <begin position="32"/>
        <end position="987"/>
    </location>
</feature>
<feature type="compositionally biased region" description="Polar residues" evidence="5">
    <location>
        <begin position="331"/>
        <end position="351"/>
    </location>
</feature>
<feature type="region of interest" description="Disordered" evidence="5">
    <location>
        <begin position="330"/>
        <end position="351"/>
    </location>
</feature>
<evidence type="ECO:0000256" key="1">
    <source>
        <dbReference type="ARBA" id="ARBA00004442"/>
    </source>
</evidence>
<feature type="signal peptide" evidence="6">
    <location>
        <begin position="1"/>
        <end position="31"/>
    </location>
</feature>
<keyword evidence="4" id="KW-0798">TonB box</keyword>
<comment type="subcellular location">
    <subcellularLocation>
        <location evidence="1 4">Cell outer membrane</location>
    </subcellularLocation>
</comment>
<dbReference type="NCBIfam" id="TIGR01782">
    <property type="entry name" value="TonB-Xanth-Caul"/>
    <property type="match status" value="1"/>
</dbReference>
<proteinExistence type="inferred from homology"/>
<dbReference type="SUPFAM" id="SSF56935">
    <property type="entry name" value="Porins"/>
    <property type="match status" value="1"/>
</dbReference>
<keyword evidence="3" id="KW-0998">Cell outer membrane</keyword>
<dbReference type="Gene3D" id="2.40.170.20">
    <property type="entry name" value="TonB-dependent receptor, beta-barrel domain"/>
    <property type="match status" value="1"/>
</dbReference>